<dbReference type="InterPro" id="IPR023353">
    <property type="entry name" value="LemA-like_dom_sf"/>
</dbReference>
<keyword evidence="3 6" id="KW-0812">Transmembrane</keyword>
<dbReference type="Pfam" id="PF04011">
    <property type="entry name" value="LemA"/>
    <property type="match status" value="1"/>
</dbReference>
<comment type="caution">
    <text evidence="7">The sequence shown here is derived from an EMBL/GenBank/DDBJ whole genome shotgun (WGS) entry which is preliminary data.</text>
</comment>
<keyword evidence="8" id="KW-1185">Reference proteome</keyword>
<evidence type="ECO:0000256" key="1">
    <source>
        <dbReference type="ARBA" id="ARBA00004167"/>
    </source>
</evidence>
<keyword evidence="5 6" id="KW-0472">Membrane</keyword>
<dbReference type="Proteomes" id="UP001595528">
    <property type="component" value="Unassembled WGS sequence"/>
</dbReference>
<sequence>MDITTIVILVVVALILVYGISIYNRLVALKHNVDEAWSNIDVLLKQRYEELPKLVETCKQYMSYEQEVLEKVTALRNEAETARRDGDVGEVNRTEGALGLAVTGLLARAEAYPDLKAAESFRQLLGRISALEESISDRREFYNEAVNINNIRREQFPDMLVAKPFGFGAKPLFEAEPEATKNVDMKALFGA</sequence>
<evidence type="ECO:0000313" key="8">
    <source>
        <dbReference type="Proteomes" id="UP001595528"/>
    </source>
</evidence>
<dbReference type="PANTHER" id="PTHR34478:SF1">
    <property type="entry name" value="PROTEIN LEMA"/>
    <property type="match status" value="1"/>
</dbReference>
<accession>A0ABV7L554</accession>
<evidence type="ECO:0000256" key="3">
    <source>
        <dbReference type="ARBA" id="ARBA00022692"/>
    </source>
</evidence>
<evidence type="ECO:0000313" key="7">
    <source>
        <dbReference type="EMBL" id="MFC3229758.1"/>
    </source>
</evidence>
<dbReference type="InterPro" id="IPR007156">
    <property type="entry name" value="MamQ_LemA"/>
</dbReference>
<protein>
    <submittedName>
        <fullName evidence="7">LemA family protein</fullName>
    </submittedName>
</protein>
<evidence type="ECO:0000256" key="2">
    <source>
        <dbReference type="ARBA" id="ARBA00008854"/>
    </source>
</evidence>
<comment type="similarity">
    <text evidence="2">Belongs to the LemA family.</text>
</comment>
<dbReference type="Gene3D" id="1.20.1440.20">
    <property type="entry name" value="LemA-like domain"/>
    <property type="match status" value="1"/>
</dbReference>
<evidence type="ECO:0000256" key="5">
    <source>
        <dbReference type="ARBA" id="ARBA00023136"/>
    </source>
</evidence>
<feature type="transmembrane region" description="Helical" evidence="6">
    <location>
        <begin position="6"/>
        <end position="23"/>
    </location>
</feature>
<comment type="subcellular location">
    <subcellularLocation>
        <location evidence="1">Membrane</location>
        <topology evidence="1">Single-pass membrane protein</topology>
    </subcellularLocation>
</comment>
<evidence type="ECO:0000256" key="4">
    <source>
        <dbReference type="ARBA" id="ARBA00022989"/>
    </source>
</evidence>
<organism evidence="7 8">
    <name type="scientific">Marinibaculum pumilum</name>
    <dbReference type="NCBI Taxonomy" id="1766165"/>
    <lineage>
        <taxon>Bacteria</taxon>
        <taxon>Pseudomonadati</taxon>
        <taxon>Pseudomonadota</taxon>
        <taxon>Alphaproteobacteria</taxon>
        <taxon>Rhodospirillales</taxon>
        <taxon>Rhodospirillaceae</taxon>
        <taxon>Marinibaculum</taxon>
    </lineage>
</organism>
<dbReference type="EMBL" id="JBHRTR010000034">
    <property type="protein sequence ID" value="MFC3229758.1"/>
    <property type="molecule type" value="Genomic_DNA"/>
</dbReference>
<gene>
    <name evidence="7" type="ORF">ACFOGJ_21090</name>
</gene>
<dbReference type="RefSeq" id="WP_379904260.1">
    <property type="nucleotide sequence ID" value="NZ_JBHRTR010000034.1"/>
</dbReference>
<reference evidence="8" key="1">
    <citation type="journal article" date="2019" name="Int. J. Syst. Evol. Microbiol.">
        <title>The Global Catalogue of Microorganisms (GCM) 10K type strain sequencing project: providing services to taxonomists for standard genome sequencing and annotation.</title>
        <authorList>
            <consortium name="The Broad Institute Genomics Platform"/>
            <consortium name="The Broad Institute Genome Sequencing Center for Infectious Disease"/>
            <person name="Wu L."/>
            <person name="Ma J."/>
        </authorList>
    </citation>
    <scope>NUCLEOTIDE SEQUENCE [LARGE SCALE GENOMIC DNA]</scope>
    <source>
        <strain evidence="8">KCTC 42964</strain>
    </source>
</reference>
<evidence type="ECO:0000256" key="6">
    <source>
        <dbReference type="SAM" id="Phobius"/>
    </source>
</evidence>
<dbReference type="PANTHER" id="PTHR34478">
    <property type="entry name" value="PROTEIN LEMA"/>
    <property type="match status" value="1"/>
</dbReference>
<dbReference type="SUPFAM" id="SSF140478">
    <property type="entry name" value="LemA-like"/>
    <property type="match status" value="1"/>
</dbReference>
<keyword evidence="4 6" id="KW-1133">Transmembrane helix</keyword>
<proteinExistence type="inferred from homology"/>
<name>A0ABV7L554_9PROT</name>